<evidence type="ECO:0000313" key="3">
    <source>
        <dbReference type="Proteomes" id="UP001276854"/>
    </source>
</evidence>
<organism evidence="2 3">
    <name type="scientific">Clostridium boliviensis</name>
    <dbReference type="NCBI Taxonomy" id="318465"/>
    <lineage>
        <taxon>Bacteria</taxon>
        <taxon>Bacillati</taxon>
        <taxon>Bacillota</taxon>
        <taxon>Clostridia</taxon>
        <taxon>Eubacteriales</taxon>
        <taxon>Clostridiaceae</taxon>
        <taxon>Clostridium</taxon>
    </lineage>
</organism>
<evidence type="ECO:0000256" key="1">
    <source>
        <dbReference type="SAM" id="Phobius"/>
    </source>
</evidence>
<comment type="caution">
    <text evidence="2">The sequence shown here is derived from an EMBL/GenBank/DDBJ whole genome shotgun (WGS) entry which is preliminary data.</text>
</comment>
<dbReference type="RefSeq" id="WP_318063919.1">
    <property type="nucleotide sequence ID" value="NZ_JAWONS010000126.1"/>
</dbReference>
<dbReference type="Proteomes" id="UP001276854">
    <property type="component" value="Unassembled WGS sequence"/>
</dbReference>
<name>A0ABU4GJ74_9CLOT</name>
<dbReference type="EMBL" id="JAWONS010000126">
    <property type="protein sequence ID" value="MDW2797666.1"/>
    <property type="molecule type" value="Genomic_DNA"/>
</dbReference>
<evidence type="ECO:0000313" key="2">
    <source>
        <dbReference type="EMBL" id="MDW2797666.1"/>
    </source>
</evidence>
<feature type="transmembrane region" description="Helical" evidence="1">
    <location>
        <begin position="200"/>
        <end position="217"/>
    </location>
</feature>
<reference evidence="2 3" key="1">
    <citation type="submission" date="2023-10" db="EMBL/GenBank/DDBJ databases">
        <title>A novel Glycoside Hydrolase 43-Like Enzyme from Clostrdium boliviensis is an Endo-xylanase, and a Candidate for Xylooligosaccharides Production from Different Xylan Substrates.</title>
        <authorList>
            <person name="Alvarez M.T."/>
            <person name="Rocabado-Villegas L.R."/>
            <person name="Salas-Veizaga D.M."/>
            <person name="Linares-Pasten J.A."/>
            <person name="Gudmundsdottir E.E."/>
            <person name="Hreggvidsson G.O."/>
            <person name="Adlercreutz P."/>
            <person name="Nordberg Karlsson E."/>
        </authorList>
    </citation>
    <scope>NUCLEOTIDE SEQUENCE [LARGE SCALE GENOMIC DNA]</scope>
    <source>
        <strain evidence="2 3">E-1</strain>
    </source>
</reference>
<proteinExistence type="predicted"/>
<gene>
    <name evidence="2" type="ORF">RZO55_08780</name>
</gene>
<sequence length="225" mass="24949">MNKKTKVLNRMNNSLDKQVNPENKEAFTDMICYLRGANISGYHQELVRHDLTEMVLSAQQRGENIHAVIGEDYQAFCDDVIASLPPATLKQRIIDFLDIVCWSLSILGAINIVIANETISMIHNLISGNPLNYHISVSIGSAISIGIIVVEAIVIVEVYMKNAFQIGKKKKNDRLKAFFVGGGLMAVFLLITWLGRATLFTVNIFIALVVVAILYIAHKVLSHLA</sequence>
<keyword evidence="1" id="KW-1133">Transmembrane helix</keyword>
<accession>A0ABU4GJ74</accession>
<dbReference type="Gene3D" id="1.10.1900.10">
    <property type="entry name" value="c-terminal domain of poly(a) binding protein"/>
    <property type="match status" value="1"/>
</dbReference>
<feature type="transmembrane region" description="Helical" evidence="1">
    <location>
        <begin position="135"/>
        <end position="156"/>
    </location>
</feature>
<evidence type="ECO:0008006" key="4">
    <source>
        <dbReference type="Google" id="ProtNLM"/>
    </source>
</evidence>
<protein>
    <recommendedName>
        <fullName evidence="4">DUF1048 domain-containing protein</fullName>
    </recommendedName>
</protein>
<keyword evidence="3" id="KW-1185">Reference proteome</keyword>
<keyword evidence="1" id="KW-0472">Membrane</keyword>
<feature type="transmembrane region" description="Helical" evidence="1">
    <location>
        <begin position="96"/>
        <end position="115"/>
    </location>
</feature>
<keyword evidence="1" id="KW-0812">Transmembrane</keyword>
<feature type="transmembrane region" description="Helical" evidence="1">
    <location>
        <begin position="177"/>
        <end position="194"/>
    </location>
</feature>
<dbReference type="SUPFAM" id="SSF158560">
    <property type="entry name" value="BH3980-like"/>
    <property type="match status" value="1"/>
</dbReference>
<dbReference type="PANTHER" id="PTHR41307">
    <property type="entry name" value="MEMBRANE PROTEIN-RELATED"/>
    <property type="match status" value="1"/>
</dbReference>
<dbReference type="PANTHER" id="PTHR41307:SF1">
    <property type="entry name" value="MEMBRANE PROTEIN"/>
    <property type="match status" value="1"/>
</dbReference>